<sequence length="566" mass="61011">MSAGQLLRNDDPIRAVRGYRMVWVVVMSVCYIAVGLWLSYGKGVILGDALSRVADARFVLFSRDPHLAAMGFVFTPLTTFLELPLVAVMEHWPSLLAHDVPGIVVSAIAMSLAVLQIAGTLRDRRVGSGWIVAVCAMVALHPMIVFYAANGMSEALFLLFMAICTRGLLRWMASDDVHDLALVGIGLALGFLVRYDALAVGIGSAVLVAGTTLWRTRSTLRMRAHAMAMDVAIVVAPIVTAFLLWSAVSWLTTGDALAQFTSDYGNTTILALSGGAGHDPLYRAGFEIVEWLALEPMIFVIIAVAAVWTAARRVPDALPALVVYGAVLGFQAFSYFRGDTFGFLRFAITVVPLAGTLVGMLRPRQGLLFSRRAGPAAHLQGSDHELSRSRRLASWAAVVGLLLPGVVIAPLTMSKPQIANQEYAATISVLGMPASPQVGLEVETQQRTFRTERDVARYLDGQHLPPGSVITDTLFGYAVVAASSNPRQFVIPSDSDFVNALNDPAAHHVRYLLTVPDSGRGTTDAVNRRYPTIYANGADAGILELAFPNSGSDQPDYRLYRVRATA</sequence>
<feature type="transmembrane region" description="Helical" evidence="8">
    <location>
        <begin position="156"/>
        <end position="173"/>
    </location>
</feature>
<gene>
    <name evidence="9" type="ORF">GCM10011575_34060</name>
</gene>
<dbReference type="GO" id="GO:0005886">
    <property type="term" value="C:plasma membrane"/>
    <property type="evidence" value="ECO:0007669"/>
    <property type="project" value="UniProtKB-SubCell"/>
</dbReference>
<evidence type="ECO:0000256" key="7">
    <source>
        <dbReference type="ARBA" id="ARBA00023136"/>
    </source>
</evidence>
<name>A0A917W605_9ACTN</name>
<dbReference type="PANTHER" id="PTHR33908">
    <property type="entry name" value="MANNOSYLTRANSFERASE YKCB-RELATED"/>
    <property type="match status" value="1"/>
</dbReference>
<evidence type="ECO:0000256" key="1">
    <source>
        <dbReference type="ARBA" id="ARBA00004651"/>
    </source>
</evidence>
<dbReference type="EMBL" id="BMMZ01000009">
    <property type="protein sequence ID" value="GGL72949.1"/>
    <property type="molecule type" value="Genomic_DNA"/>
</dbReference>
<reference evidence="9" key="1">
    <citation type="journal article" date="2014" name="Int. J. Syst. Evol. Microbiol.">
        <title>Complete genome sequence of Corynebacterium casei LMG S-19264T (=DSM 44701T), isolated from a smear-ripened cheese.</title>
        <authorList>
            <consortium name="US DOE Joint Genome Institute (JGI-PGF)"/>
            <person name="Walter F."/>
            <person name="Albersmeier A."/>
            <person name="Kalinowski J."/>
            <person name="Ruckert C."/>
        </authorList>
    </citation>
    <scope>NUCLEOTIDE SEQUENCE</scope>
    <source>
        <strain evidence="9">CGMCC 4.7306</strain>
    </source>
</reference>
<evidence type="ECO:0000256" key="6">
    <source>
        <dbReference type="ARBA" id="ARBA00022989"/>
    </source>
</evidence>
<keyword evidence="5 8" id="KW-0812">Transmembrane</keyword>
<evidence type="ECO:0008006" key="11">
    <source>
        <dbReference type="Google" id="ProtNLM"/>
    </source>
</evidence>
<keyword evidence="7 8" id="KW-0472">Membrane</keyword>
<feature type="transmembrane region" description="Helical" evidence="8">
    <location>
        <begin position="342"/>
        <end position="361"/>
    </location>
</feature>
<feature type="transmembrane region" description="Helical" evidence="8">
    <location>
        <begin position="392"/>
        <end position="413"/>
    </location>
</feature>
<feature type="transmembrane region" description="Helical" evidence="8">
    <location>
        <begin position="21"/>
        <end position="40"/>
    </location>
</feature>
<evidence type="ECO:0000313" key="9">
    <source>
        <dbReference type="EMBL" id="GGL72949.1"/>
    </source>
</evidence>
<feature type="transmembrane region" description="Helical" evidence="8">
    <location>
        <begin position="291"/>
        <end position="311"/>
    </location>
</feature>
<comment type="subcellular location">
    <subcellularLocation>
        <location evidence="1">Cell membrane</location>
        <topology evidence="1">Multi-pass membrane protein</topology>
    </subcellularLocation>
</comment>
<dbReference type="InterPro" id="IPR050297">
    <property type="entry name" value="LipidA_mod_glycosyltrf_83"/>
</dbReference>
<feature type="transmembrane region" description="Helical" evidence="8">
    <location>
        <begin position="318"/>
        <end position="336"/>
    </location>
</feature>
<evidence type="ECO:0000256" key="2">
    <source>
        <dbReference type="ARBA" id="ARBA00022475"/>
    </source>
</evidence>
<comment type="caution">
    <text evidence="9">The sequence shown here is derived from an EMBL/GenBank/DDBJ whole genome shotgun (WGS) entry which is preliminary data.</text>
</comment>
<dbReference type="AlphaFoldDB" id="A0A917W605"/>
<feature type="transmembrane region" description="Helical" evidence="8">
    <location>
        <begin position="67"/>
        <end position="88"/>
    </location>
</feature>
<protein>
    <recommendedName>
        <fullName evidence="11">Dolichyl-phosphate-mannose-protein mannosyltransferase</fullName>
    </recommendedName>
</protein>
<proteinExistence type="predicted"/>
<dbReference type="GO" id="GO:0016763">
    <property type="term" value="F:pentosyltransferase activity"/>
    <property type="evidence" value="ECO:0007669"/>
    <property type="project" value="TreeGrafter"/>
</dbReference>
<evidence type="ECO:0000256" key="8">
    <source>
        <dbReference type="SAM" id="Phobius"/>
    </source>
</evidence>
<evidence type="ECO:0000313" key="10">
    <source>
        <dbReference type="Proteomes" id="UP000613840"/>
    </source>
</evidence>
<reference evidence="9" key="2">
    <citation type="submission" date="2020-09" db="EMBL/GenBank/DDBJ databases">
        <authorList>
            <person name="Sun Q."/>
            <person name="Zhou Y."/>
        </authorList>
    </citation>
    <scope>NUCLEOTIDE SEQUENCE</scope>
    <source>
        <strain evidence="9">CGMCC 4.7306</strain>
    </source>
</reference>
<dbReference type="Proteomes" id="UP000613840">
    <property type="component" value="Unassembled WGS sequence"/>
</dbReference>
<dbReference type="RefSeq" id="WP_229670201.1">
    <property type="nucleotide sequence ID" value="NZ_BMMZ01000009.1"/>
</dbReference>
<keyword evidence="4" id="KW-0808">Transferase</keyword>
<feature type="transmembrane region" description="Helical" evidence="8">
    <location>
        <begin position="100"/>
        <end position="118"/>
    </location>
</feature>
<keyword evidence="2" id="KW-1003">Cell membrane</keyword>
<dbReference type="GO" id="GO:0009103">
    <property type="term" value="P:lipopolysaccharide biosynthetic process"/>
    <property type="evidence" value="ECO:0007669"/>
    <property type="project" value="UniProtKB-ARBA"/>
</dbReference>
<accession>A0A917W605</accession>
<feature type="transmembrane region" description="Helical" evidence="8">
    <location>
        <begin position="226"/>
        <end position="248"/>
    </location>
</feature>
<keyword evidence="6 8" id="KW-1133">Transmembrane helix</keyword>
<evidence type="ECO:0000256" key="4">
    <source>
        <dbReference type="ARBA" id="ARBA00022679"/>
    </source>
</evidence>
<evidence type="ECO:0000256" key="3">
    <source>
        <dbReference type="ARBA" id="ARBA00022676"/>
    </source>
</evidence>
<keyword evidence="10" id="KW-1185">Reference proteome</keyword>
<keyword evidence="3" id="KW-0328">Glycosyltransferase</keyword>
<dbReference type="PANTHER" id="PTHR33908:SF11">
    <property type="entry name" value="MEMBRANE PROTEIN"/>
    <property type="match status" value="1"/>
</dbReference>
<feature type="transmembrane region" description="Helical" evidence="8">
    <location>
        <begin position="193"/>
        <end position="214"/>
    </location>
</feature>
<organism evidence="9 10">
    <name type="scientific">Microlunatus endophyticus</name>
    <dbReference type="NCBI Taxonomy" id="1716077"/>
    <lineage>
        <taxon>Bacteria</taxon>
        <taxon>Bacillati</taxon>
        <taxon>Actinomycetota</taxon>
        <taxon>Actinomycetes</taxon>
        <taxon>Propionibacteriales</taxon>
        <taxon>Propionibacteriaceae</taxon>
        <taxon>Microlunatus</taxon>
    </lineage>
</organism>
<evidence type="ECO:0000256" key="5">
    <source>
        <dbReference type="ARBA" id="ARBA00022692"/>
    </source>
</evidence>
<feature type="transmembrane region" description="Helical" evidence="8">
    <location>
        <begin position="130"/>
        <end position="149"/>
    </location>
</feature>